<keyword evidence="2" id="KW-1185">Reference proteome</keyword>
<sequence>MKRELPHDTEEGHTQKQPRTEKQPRFVLPPHVDYQLLSVMYPDLTQFLKPNSNTGRLNVLDFGNPDAVRALNKAILKVYFKLDIELPANSLCPSVPNRYGYVKWIADTFAPEFGPEQMVGLDIGTGASCIYPFLGIRVMQNCQFIGSDINQESLQVASSNIELNKLQSRIQTYLNKSHSVKIPLDEADFPHKKISFCMCNPPFYADKEERAKLEAMKDQAPVLKTDGKDDEFYTEGGELAFLMGLVDESLVLRDRVRWYTTMV</sequence>
<comment type="caution">
    <text evidence="1">The sequence shown here is derived from an EMBL/GenBank/DDBJ whole genome shotgun (WGS) entry which is preliminary data.</text>
</comment>
<evidence type="ECO:0000313" key="2">
    <source>
        <dbReference type="Proteomes" id="UP001150603"/>
    </source>
</evidence>
<proteinExistence type="predicted"/>
<dbReference type="EMBL" id="JANBPW010005783">
    <property type="protein sequence ID" value="KAJ1931896.1"/>
    <property type="molecule type" value="Genomic_DNA"/>
</dbReference>
<evidence type="ECO:0000313" key="1">
    <source>
        <dbReference type="EMBL" id="KAJ1931896.1"/>
    </source>
</evidence>
<gene>
    <name evidence="1" type="ORF">FBU59_006555</name>
</gene>
<organism evidence="1 2">
    <name type="scientific">Linderina macrospora</name>
    <dbReference type="NCBI Taxonomy" id="4868"/>
    <lineage>
        <taxon>Eukaryota</taxon>
        <taxon>Fungi</taxon>
        <taxon>Fungi incertae sedis</taxon>
        <taxon>Zoopagomycota</taxon>
        <taxon>Kickxellomycotina</taxon>
        <taxon>Kickxellomycetes</taxon>
        <taxon>Kickxellales</taxon>
        <taxon>Kickxellaceae</taxon>
        <taxon>Linderina</taxon>
    </lineage>
</organism>
<dbReference type="Proteomes" id="UP001150603">
    <property type="component" value="Unassembled WGS sequence"/>
</dbReference>
<accession>A0ACC1IZG8</accession>
<name>A0ACC1IZG8_9FUNG</name>
<feature type="non-terminal residue" evidence="1">
    <location>
        <position position="263"/>
    </location>
</feature>
<protein>
    <submittedName>
        <fullName evidence="1">Uncharacterized protein</fullName>
    </submittedName>
</protein>
<reference evidence="1" key="1">
    <citation type="submission" date="2022-07" db="EMBL/GenBank/DDBJ databases">
        <title>Phylogenomic reconstructions and comparative analyses of Kickxellomycotina fungi.</title>
        <authorList>
            <person name="Reynolds N.K."/>
            <person name="Stajich J.E."/>
            <person name="Barry K."/>
            <person name="Grigoriev I.V."/>
            <person name="Crous P."/>
            <person name="Smith M.E."/>
        </authorList>
    </citation>
    <scope>NUCLEOTIDE SEQUENCE</scope>
    <source>
        <strain evidence="1">NRRL 5244</strain>
    </source>
</reference>